<evidence type="ECO:0000313" key="5">
    <source>
        <dbReference type="EMBL" id="KAF7400228.1"/>
    </source>
</evidence>
<evidence type="ECO:0000256" key="2">
    <source>
        <dbReference type="SAM" id="Coils"/>
    </source>
</evidence>
<dbReference type="GO" id="GO:0005634">
    <property type="term" value="C:nucleus"/>
    <property type="evidence" value="ECO:0007669"/>
    <property type="project" value="UniProtKB-SubCell"/>
</dbReference>
<feature type="compositionally biased region" description="Basic and acidic residues" evidence="3">
    <location>
        <begin position="24"/>
        <end position="33"/>
    </location>
</feature>
<reference evidence="5" key="1">
    <citation type="journal article" date="2020" name="G3 (Bethesda)">
        <title>High-Quality Assemblies for Three Invasive Social Wasps from the &lt;i&gt;Vespula&lt;/i&gt; Genus.</title>
        <authorList>
            <person name="Harrop T.W.R."/>
            <person name="Guhlin J."/>
            <person name="McLaughlin G.M."/>
            <person name="Permina E."/>
            <person name="Stockwell P."/>
            <person name="Gilligan J."/>
            <person name="Le Lec M.F."/>
            <person name="Gruber M.A.M."/>
            <person name="Quinn O."/>
            <person name="Lovegrove M."/>
            <person name="Duncan E.J."/>
            <person name="Remnant E.J."/>
            <person name="Van Eeckhoven J."/>
            <person name="Graham B."/>
            <person name="Knapp R.A."/>
            <person name="Langford K.W."/>
            <person name="Kronenberg Z."/>
            <person name="Press M.O."/>
            <person name="Eacker S.M."/>
            <person name="Wilson-Rankin E.E."/>
            <person name="Purcell J."/>
            <person name="Lester P.J."/>
            <person name="Dearden P.K."/>
        </authorList>
    </citation>
    <scope>NUCLEOTIDE SEQUENCE</scope>
    <source>
        <strain evidence="5">Volc-1</strain>
    </source>
</reference>
<comment type="caution">
    <text evidence="5">The sequence shown here is derived from an EMBL/GenBank/DDBJ whole genome shotgun (WGS) entry which is preliminary data.</text>
</comment>
<dbReference type="InterPro" id="IPR004210">
    <property type="entry name" value="BESS_motif"/>
</dbReference>
<dbReference type="GO" id="GO:0003677">
    <property type="term" value="F:DNA binding"/>
    <property type="evidence" value="ECO:0007669"/>
    <property type="project" value="InterPro"/>
</dbReference>
<keyword evidence="6" id="KW-1185">Reference proteome</keyword>
<evidence type="ECO:0000256" key="1">
    <source>
        <dbReference type="PROSITE-ProRule" id="PRU00371"/>
    </source>
</evidence>
<proteinExistence type="predicted"/>
<dbReference type="EMBL" id="JACSDY010000018">
    <property type="protein sequence ID" value="KAF7400228.1"/>
    <property type="molecule type" value="Genomic_DNA"/>
</dbReference>
<name>A0A834K533_VESPE</name>
<feature type="compositionally biased region" description="Acidic residues" evidence="3">
    <location>
        <begin position="68"/>
        <end position="79"/>
    </location>
</feature>
<gene>
    <name evidence="5" type="ORF">H0235_015965</name>
</gene>
<evidence type="ECO:0000313" key="6">
    <source>
        <dbReference type="Proteomes" id="UP000600918"/>
    </source>
</evidence>
<evidence type="ECO:0000256" key="3">
    <source>
        <dbReference type="SAM" id="MobiDB-lite"/>
    </source>
</evidence>
<comment type="subcellular location">
    <subcellularLocation>
        <location evidence="1">Nucleus</location>
    </subcellularLocation>
</comment>
<evidence type="ECO:0000259" key="4">
    <source>
        <dbReference type="PROSITE" id="PS51031"/>
    </source>
</evidence>
<organism evidence="5 6">
    <name type="scientific">Vespula pensylvanica</name>
    <name type="common">Western yellow jacket</name>
    <name type="synonym">Wasp</name>
    <dbReference type="NCBI Taxonomy" id="30213"/>
    <lineage>
        <taxon>Eukaryota</taxon>
        <taxon>Metazoa</taxon>
        <taxon>Ecdysozoa</taxon>
        <taxon>Arthropoda</taxon>
        <taxon>Hexapoda</taxon>
        <taxon>Insecta</taxon>
        <taxon>Pterygota</taxon>
        <taxon>Neoptera</taxon>
        <taxon>Endopterygota</taxon>
        <taxon>Hymenoptera</taxon>
        <taxon>Apocrita</taxon>
        <taxon>Aculeata</taxon>
        <taxon>Vespoidea</taxon>
        <taxon>Vespidae</taxon>
        <taxon>Vespinae</taxon>
        <taxon>Vespula</taxon>
    </lineage>
</organism>
<feature type="compositionally biased region" description="Basic residues" evidence="3">
    <location>
        <begin position="1"/>
        <end position="15"/>
    </location>
</feature>
<feature type="domain" description="BESS" evidence="4">
    <location>
        <begin position="281"/>
        <end position="320"/>
    </location>
</feature>
<keyword evidence="2" id="KW-0175">Coiled coil</keyword>
<feature type="coiled-coil region" evidence="2">
    <location>
        <begin position="156"/>
        <end position="190"/>
    </location>
</feature>
<sequence length="365" mass="42318">MPRGKFVNHKGRNRHFTNPEELEEQRRQEEEKRQWRKNKGNESSSDEEVEPKARGSRNKLKNVSASETDSETESDSESETEGKAKGVENLIQVENPNRVQKKAKKLSQLNQSLDSAKPELSRKEKEQLEKQRAYANYQKLHAAGKTDEARADLARLAIIKQQREEAAKRREDEKKQKELAQQKKTELTQKALVDAMNIPSLTIYDCITKIEDLKKQYCYELSKIAVAILCGKLYESQTKYFKLMHDLFFPFVNCDQKEDKITKDMVKDVCTEIDLIEEKKDDEFDMFAKSIAYQLRNISLKSAIELEKKIQDLVTEERLSNIKRSLSSDNIICCCSCSNCVEIRQKNGFELQVTTSNQVFKTKQK</sequence>
<protein>
    <recommendedName>
        <fullName evidence="4">BESS domain-containing protein</fullName>
    </recommendedName>
</protein>
<dbReference type="PROSITE" id="PS51031">
    <property type="entry name" value="BESS"/>
    <property type="match status" value="1"/>
</dbReference>
<accession>A0A834K533</accession>
<dbReference type="PANTHER" id="PTHR22055">
    <property type="entry name" value="28 KDA HEAT- AND ACID-STABLE PHOSPHOPROTEIN PDGF-ASSOCIATED PROTEIN"/>
    <property type="match status" value="1"/>
</dbReference>
<dbReference type="InterPro" id="IPR019380">
    <property type="entry name" value="Casein_kinase_sb_PP28"/>
</dbReference>
<feature type="region of interest" description="Disordered" evidence="3">
    <location>
        <begin position="1"/>
        <end position="128"/>
    </location>
</feature>
<feature type="compositionally biased region" description="Basic and acidic residues" evidence="3">
    <location>
        <begin position="116"/>
        <end position="128"/>
    </location>
</feature>
<keyword evidence="1" id="KW-0539">Nucleus</keyword>
<dbReference type="Pfam" id="PF10252">
    <property type="entry name" value="PP28"/>
    <property type="match status" value="1"/>
</dbReference>
<dbReference type="AlphaFoldDB" id="A0A834K533"/>
<dbReference type="InterPro" id="IPR039876">
    <property type="entry name" value="HAP28"/>
</dbReference>
<dbReference type="Proteomes" id="UP000600918">
    <property type="component" value="Unassembled WGS sequence"/>
</dbReference>